<dbReference type="Pfam" id="PF12840">
    <property type="entry name" value="HTH_20"/>
    <property type="match status" value="1"/>
</dbReference>
<evidence type="ECO:0000313" key="6">
    <source>
        <dbReference type="EMBL" id="MDR7275973.1"/>
    </source>
</evidence>
<evidence type="ECO:0000259" key="5">
    <source>
        <dbReference type="SMART" id="SM00418"/>
    </source>
</evidence>
<evidence type="ECO:0000313" key="7">
    <source>
        <dbReference type="Proteomes" id="UP001183643"/>
    </source>
</evidence>
<reference evidence="6" key="1">
    <citation type="submission" date="2023-07" db="EMBL/GenBank/DDBJ databases">
        <title>Sequencing the genomes of 1000 actinobacteria strains.</title>
        <authorList>
            <person name="Klenk H.-P."/>
        </authorList>
    </citation>
    <scope>NUCLEOTIDE SEQUENCE</scope>
    <source>
        <strain evidence="6">DSM 44707</strain>
    </source>
</reference>
<feature type="domain" description="HTH arsR-type" evidence="5">
    <location>
        <begin position="241"/>
        <end position="316"/>
    </location>
</feature>
<dbReference type="InterPro" id="IPR051011">
    <property type="entry name" value="Metal_resp_trans_reg"/>
</dbReference>
<dbReference type="GO" id="GO:0003700">
    <property type="term" value="F:DNA-binding transcription factor activity"/>
    <property type="evidence" value="ECO:0007669"/>
    <property type="project" value="InterPro"/>
</dbReference>
<keyword evidence="7" id="KW-1185">Reference proteome</keyword>
<sequence length="332" mass="35851">MTWWQIDTETLAGARFVISPCAEATATLLRLHKRDGPAGDAYRRMLENRPDLRLVLAAAMRPGWVADFVTPPQAETERPLAEELDLIRRTPDARARADIARALALTGGPPPPDALDGLSPGPLVAGLLERVWETIIAPDWARRRRILEADVVARTRQVTQGGWVAAFADLKADMRWLGNGRLQINAARYPSRDVSGTLLFVPVTVGPGWVAWDEHDPTRHAIAYPASAPLAETGPARPAPDALAHLLGPVRARLLTLVDPPKSTTQLVALTGLALGSVGRHLGILLDAGLVLRRRAGRSVLYSLTEAGRTLLRASRASAGTPARGRRPPAPR</sequence>
<dbReference type="AlphaFoldDB" id="A0AAE3YPE9"/>
<dbReference type="SUPFAM" id="SSF46785">
    <property type="entry name" value="Winged helix' DNA-binding domain"/>
    <property type="match status" value="1"/>
</dbReference>
<dbReference type="InterPro" id="IPR011991">
    <property type="entry name" value="ArsR-like_HTH"/>
</dbReference>
<organism evidence="6 7">
    <name type="scientific">Catenuloplanes atrovinosus</name>
    <dbReference type="NCBI Taxonomy" id="137266"/>
    <lineage>
        <taxon>Bacteria</taxon>
        <taxon>Bacillati</taxon>
        <taxon>Actinomycetota</taxon>
        <taxon>Actinomycetes</taxon>
        <taxon>Micromonosporales</taxon>
        <taxon>Micromonosporaceae</taxon>
        <taxon>Catenuloplanes</taxon>
    </lineage>
</organism>
<name>A0AAE3YPE9_9ACTN</name>
<evidence type="ECO:0000256" key="4">
    <source>
        <dbReference type="SAM" id="MobiDB-lite"/>
    </source>
</evidence>
<comment type="caution">
    <text evidence="6">The sequence shown here is derived from an EMBL/GenBank/DDBJ whole genome shotgun (WGS) entry which is preliminary data.</text>
</comment>
<evidence type="ECO:0000256" key="1">
    <source>
        <dbReference type="ARBA" id="ARBA00023015"/>
    </source>
</evidence>
<dbReference type="GO" id="GO:0003677">
    <property type="term" value="F:DNA binding"/>
    <property type="evidence" value="ECO:0007669"/>
    <property type="project" value="UniProtKB-KW"/>
</dbReference>
<proteinExistence type="predicted"/>
<dbReference type="Proteomes" id="UP001183643">
    <property type="component" value="Unassembled WGS sequence"/>
</dbReference>
<dbReference type="InterPro" id="IPR036390">
    <property type="entry name" value="WH_DNA-bd_sf"/>
</dbReference>
<accession>A0AAE3YPE9</accession>
<feature type="compositionally biased region" description="Low complexity" evidence="4">
    <location>
        <begin position="313"/>
        <end position="323"/>
    </location>
</feature>
<dbReference type="RefSeq" id="WP_310367628.1">
    <property type="nucleotide sequence ID" value="NZ_JAVDYB010000001.1"/>
</dbReference>
<evidence type="ECO:0000256" key="3">
    <source>
        <dbReference type="ARBA" id="ARBA00023163"/>
    </source>
</evidence>
<dbReference type="PANTHER" id="PTHR43132:SF6">
    <property type="entry name" value="HTH-TYPE TRANSCRIPTIONAL REPRESSOR CZRA"/>
    <property type="match status" value="1"/>
</dbReference>
<dbReference type="EMBL" id="JAVDYB010000001">
    <property type="protein sequence ID" value="MDR7275973.1"/>
    <property type="molecule type" value="Genomic_DNA"/>
</dbReference>
<keyword evidence="1" id="KW-0805">Transcription regulation</keyword>
<gene>
    <name evidence="6" type="ORF">J2S41_002751</name>
</gene>
<dbReference type="InterPro" id="IPR036388">
    <property type="entry name" value="WH-like_DNA-bd_sf"/>
</dbReference>
<dbReference type="CDD" id="cd00090">
    <property type="entry name" value="HTH_ARSR"/>
    <property type="match status" value="1"/>
</dbReference>
<dbReference type="PANTHER" id="PTHR43132">
    <property type="entry name" value="ARSENICAL RESISTANCE OPERON REPRESSOR ARSR-RELATED"/>
    <property type="match status" value="1"/>
</dbReference>
<protein>
    <submittedName>
        <fullName evidence="6">DNA-binding transcriptional ArsR family regulator</fullName>
    </submittedName>
</protein>
<dbReference type="InterPro" id="IPR001845">
    <property type="entry name" value="HTH_ArsR_DNA-bd_dom"/>
</dbReference>
<feature type="region of interest" description="Disordered" evidence="4">
    <location>
        <begin position="313"/>
        <end position="332"/>
    </location>
</feature>
<dbReference type="SMART" id="SM00418">
    <property type="entry name" value="HTH_ARSR"/>
    <property type="match status" value="1"/>
</dbReference>
<dbReference type="Gene3D" id="1.10.10.10">
    <property type="entry name" value="Winged helix-like DNA-binding domain superfamily/Winged helix DNA-binding domain"/>
    <property type="match status" value="1"/>
</dbReference>
<evidence type="ECO:0000256" key="2">
    <source>
        <dbReference type="ARBA" id="ARBA00023125"/>
    </source>
</evidence>
<keyword evidence="3" id="KW-0804">Transcription</keyword>
<keyword evidence="2 6" id="KW-0238">DNA-binding</keyword>